<dbReference type="Gene3D" id="3.90.110.10">
    <property type="entry name" value="Lactate dehydrogenase/glycoside hydrolase, family 4, C-terminal"/>
    <property type="match status" value="1"/>
</dbReference>
<evidence type="ECO:0000259" key="8">
    <source>
        <dbReference type="Pfam" id="PF02866"/>
    </source>
</evidence>
<dbReference type="GO" id="GO:0004459">
    <property type="term" value="F:L-lactate dehydrogenase (NAD+) activity"/>
    <property type="evidence" value="ECO:0007669"/>
    <property type="project" value="TreeGrafter"/>
</dbReference>
<organism evidence="9 10">
    <name type="scientific">Corynebacterium rouxii</name>
    <dbReference type="NCBI Taxonomy" id="2719119"/>
    <lineage>
        <taxon>Bacteria</taxon>
        <taxon>Bacillati</taxon>
        <taxon>Actinomycetota</taxon>
        <taxon>Actinomycetes</taxon>
        <taxon>Mycobacteriales</taxon>
        <taxon>Corynebacteriaceae</taxon>
        <taxon>Corynebacterium</taxon>
    </lineage>
</organism>
<sequence>MNKLVVIGLGHVGSYVLSYAMASGLYAEIATIDTKPGVALGEAVDLAQATGVPGTTNTYCHEGTYADCADANVIICAAGESIVPDPDDPTRMPDRSELAQISGAVIRDVMTNITAHVGENPPVLILITNPLDAMVHIAATEFGYPKVFGTGTMLDSARLRYIIGTELGIDPKSVTGYMMGEHGSTSVPILSQVNVQGLRWEELEAWHGKPLPTAPEMQEKVVRAAYDVLLSKGWTNAGVARSANELAKCVLLNERAVHPICTPLHGEYGLEDVSLSIPTEITHEGAGRKMLPQLNEWELEQLHKSAEFIRETVRKA</sequence>
<dbReference type="PIRSF" id="PIRSF000102">
    <property type="entry name" value="Lac_mal_DH"/>
    <property type="match status" value="1"/>
</dbReference>
<dbReference type="InterPro" id="IPR036291">
    <property type="entry name" value="NAD(P)-bd_dom_sf"/>
</dbReference>
<dbReference type="Gene3D" id="3.40.50.720">
    <property type="entry name" value="NAD(P)-binding Rossmann-like Domain"/>
    <property type="match status" value="1"/>
</dbReference>
<evidence type="ECO:0000313" key="10">
    <source>
        <dbReference type="Proteomes" id="UP000423525"/>
    </source>
</evidence>
<evidence type="ECO:0000256" key="5">
    <source>
        <dbReference type="PIRSR" id="PIRSR000102-3"/>
    </source>
</evidence>
<keyword evidence="2 6" id="KW-0560">Oxidoreductase</keyword>
<evidence type="ECO:0000259" key="7">
    <source>
        <dbReference type="Pfam" id="PF00056"/>
    </source>
</evidence>
<dbReference type="SUPFAM" id="SSF56327">
    <property type="entry name" value="LDH C-terminal domain-like"/>
    <property type="match status" value="1"/>
</dbReference>
<comment type="similarity">
    <text evidence="1">Belongs to the LDH/MDH superfamily. LDH family.</text>
</comment>
<feature type="binding site" evidence="5">
    <location>
        <position position="33"/>
    </location>
    <ligand>
        <name>NAD(+)</name>
        <dbReference type="ChEBI" id="CHEBI:57540"/>
    </ligand>
</feature>
<dbReference type="InterPro" id="IPR001236">
    <property type="entry name" value="Lactate/malate_DH_N"/>
</dbReference>
<dbReference type="PANTHER" id="PTHR43128">
    <property type="entry name" value="L-2-HYDROXYCARBOXYLATE DEHYDROGENASE (NAD(P)(+))"/>
    <property type="match status" value="1"/>
</dbReference>
<dbReference type="PANTHER" id="PTHR43128:SF16">
    <property type="entry name" value="L-LACTATE DEHYDROGENASE"/>
    <property type="match status" value="1"/>
</dbReference>
<dbReference type="RefSeq" id="WP_155871585.1">
    <property type="nucleotide sequence ID" value="NZ_CP168248.1"/>
</dbReference>
<dbReference type="Proteomes" id="UP000423525">
    <property type="component" value="Chromosome"/>
</dbReference>
<dbReference type="EMBL" id="LR738855">
    <property type="protein sequence ID" value="VZH84419.1"/>
    <property type="molecule type" value="Genomic_DNA"/>
</dbReference>
<feature type="domain" description="Lactate/malate dehydrogenase C-terminal" evidence="8">
    <location>
        <begin position="152"/>
        <end position="314"/>
    </location>
</feature>
<dbReference type="SUPFAM" id="SSF51735">
    <property type="entry name" value="NAD(P)-binding Rossmann-fold domains"/>
    <property type="match status" value="1"/>
</dbReference>
<evidence type="ECO:0000256" key="3">
    <source>
        <dbReference type="ARBA" id="ARBA00023027"/>
    </source>
</evidence>
<name>A0A6I8MGH7_9CORY</name>
<keyword evidence="3 5" id="KW-0520">NAD</keyword>
<feature type="binding site" evidence="5">
    <location>
        <begin position="8"/>
        <end position="13"/>
    </location>
    <ligand>
        <name>NAD(+)</name>
        <dbReference type="ChEBI" id="CHEBI:57540"/>
    </ligand>
</feature>
<evidence type="ECO:0000256" key="2">
    <source>
        <dbReference type="ARBA" id="ARBA00023002"/>
    </source>
</evidence>
<evidence type="ECO:0000256" key="6">
    <source>
        <dbReference type="RuleBase" id="RU003369"/>
    </source>
</evidence>
<dbReference type="GO" id="GO:0006089">
    <property type="term" value="P:lactate metabolic process"/>
    <property type="evidence" value="ECO:0007669"/>
    <property type="project" value="TreeGrafter"/>
</dbReference>
<feature type="binding site" evidence="5">
    <location>
        <begin position="127"/>
        <end position="129"/>
    </location>
    <ligand>
        <name>NAD(+)</name>
        <dbReference type="ChEBI" id="CHEBI:57540"/>
    </ligand>
</feature>
<dbReference type="AlphaFoldDB" id="A0A6I8MGH7"/>
<proteinExistence type="inferred from homology"/>
<protein>
    <submittedName>
        <fullName evidence="9">Lactate dehydrogenase</fullName>
    </submittedName>
</protein>
<feature type="active site" description="Proton acceptor" evidence="4">
    <location>
        <position position="182"/>
    </location>
</feature>
<dbReference type="PRINTS" id="PR00086">
    <property type="entry name" value="LLDHDRGNASE"/>
</dbReference>
<accession>A0A6I8MGH7</accession>
<evidence type="ECO:0000256" key="1">
    <source>
        <dbReference type="ARBA" id="ARBA00006054"/>
    </source>
</evidence>
<dbReference type="CDD" id="cd05290">
    <property type="entry name" value="LDH_3"/>
    <property type="match status" value="1"/>
</dbReference>
<dbReference type="Pfam" id="PF02866">
    <property type="entry name" value="Ldh_1_C"/>
    <property type="match status" value="1"/>
</dbReference>
<reference evidence="9 10" key="1">
    <citation type="submission" date="2019-11" db="EMBL/GenBank/DDBJ databases">
        <authorList>
            <person name="Brisse S."/>
        </authorList>
    </citation>
    <scope>NUCLEOTIDE SEQUENCE [LARGE SCALE GENOMIC DNA]</scope>
    <source>
        <strain evidence="9">FRC0190</strain>
    </source>
</reference>
<dbReference type="InterPro" id="IPR015955">
    <property type="entry name" value="Lactate_DH/Glyco_Ohase_4_C"/>
</dbReference>
<dbReference type="Pfam" id="PF00056">
    <property type="entry name" value="Ldh_1_N"/>
    <property type="match status" value="1"/>
</dbReference>
<dbReference type="KEGG" id="crf:FRC0190_00440"/>
<evidence type="ECO:0000313" key="9">
    <source>
        <dbReference type="EMBL" id="VZH84419.1"/>
    </source>
</evidence>
<gene>
    <name evidence="9" type="ORF">FRC0190_00440</name>
</gene>
<evidence type="ECO:0000256" key="4">
    <source>
        <dbReference type="PIRSR" id="PIRSR000102-1"/>
    </source>
</evidence>
<dbReference type="InterPro" id="IPR022383">
    <property type="entry name" value="Lactate/malate_DH_C"/>
</dbReference>
<dbReference type="InterPro" id="IPR001557">
    <property type="entry name" value="L-lactate/malate_DH"/>
</dbReference>
<feature type="domain" description="Lactate/malate dehydrogenase N-terminal" evidence="7">
    <location>
        <begin position="3"/>
        <end position="145"/>
    </location>
</feature>